<dbReference type="Gene3D" id="3.20.19.10">
    <property type="entry name" value="Aconitase, domain 4"/>
    <property type="match status" value="1"/>
</dbReference>
<dbReference type="InterPro" id="IPR050075">
    <property type="entry name" value="LeuD"/>
</dbReference>
<dbReference type="GO" id="GO:0003861">
    <property type="term" value="F:3-isopropylmalate dehydratase activity"/>
    <property type="evidence" value="ECO:0007669"/>
    <property type="project" value="UniProtKB-EC"/>
</dbReference>
<comment type="pathway">
    <text evidence="3">Amino-acid biosynthesis; L-leucine biosynthesis; L-leucine from 3-methyl-2-oxobutanoate: step 2/4.</text>
</comment>
<keyword evidence="9 12" id="KW-0456">Lyase</keyword>
<keyword evidence="10" id="KW-0100">Branched-chain amino acid biosynthesis</keyword>
<evidence type="ECO:0000256" key="2">
    <source>
        <dbReference type="ARBA" id="ARBA00002695"/>
    </source>
</evidence>
<gene>
    <name evidence="12" type="ORF">REIFOR_02522</name>
</gene>
<name>A0A2K8KSD6_9GAMM</name>
<dbReference type="CDD" id="cd01577">
    <property type="entry name" value="IPMI_Swivel"/>
    <property type="match status" value="1"/>
</dbReference>
<evidence type="ECO:0000259" key="11">
    <source>
        <dbReference type="Pfam" id="PF00694"/>
    </source>
</evidence>
<evidence type="ECO:0000256" key="1">
    <source>
        <dbReference type="ARBA" id="ARBA00000491"/>
    </source>
</evidence>
<dbReference type="NCBIfam" id="NF002458">
    <property type="entry name" value="PRK01641.1"/>
    <property type="match status" value="1"/>
</dbReference>
<evidence type="ECO:0000256" key="9">
    <source>
        <dbReference type="ARBA" id="ARBA00023239"/>
    </source>
</evidence>
<proteinExistence type="inferred from homology"/>
<dbReference type="PANTHER" id="PTHR43345">
    <property type="entry name" value="3-ISOPROPYLMALATE DEHYDRATASE SMALL SUBUNIT 2-RELATED-RELATED"/>
    <property type="match status" value="1"/>
</dbReference>
<evidence type="ECO:0000256" key="5">
    <source>
        <dbReference type="ARBA" id="ARBA00011271"/>
    </source>
</evidence>
<dbReference type="RefSeq" id="WP_100257890.1">
    <property type="nucleotide sequence ID" value="NZ_CP011797.1"/>
</dbReference>
<keyword evidence="8" id="KW-0028">Amino-acid biosynthesis</keyword>
<dbReference type="AlphaFoldDB" id="A0A2K8KSD6"/>
<dbReference type="Pfam" id="PF00694">
    <property type="entry name" value="Aconitase_C"/>
    <property type="match status" value="1"/>
</dbReference>
<dbReference type="KEGG" id="rfo:REIFOR_02522"/>
<dbReference type="PANTHER" id="PTHR43345:SF5">
    <property type="entry name" value="3-ISOPROPYLMALATE DEHYDRATASE SMALL SUBUNIT"/>
    <property type="match status" value="1"/>
</dbReference>
<dbReference type="InterPro" id="IPR000573">
    <property type="entry name" value="AconitaseA/IPMdHydase_ssu_swvl"/>
</dbReference>
<feature type="domain" description="Aconitase A/isopropylmalate dehydratase small subunit swivel" evidence="11">
    <location>
        <begin position="1"/>
        <end position="119"/>
    </location>
</feature>
<dbReference type="EMBL" id="CP011797">
    <property type="protein sequence ID" value="ATX77647.1"/>
    <property type="molecule type" value="Genomic_DNA"/>
</dbReference>
<keyword evidence="7" id="KW-0432">Leucine biosynthesis</keyword>
<dbReference type="GO" id="GO:0009098">
    <property type="term" value="P:L-leucine biosynthetic process"/>
    <property type="evidence" value="ECO:0007669"/>
    <property type="project" value="UniProtKB-UniPathway"/>
</dbReference>
<comment type="subunit">
    <text evidence="5">Heterodimer of LeuC and LeuD.</text>
</comment>
<dbReference type="GO" id="GO:0009316">
    <property type="term" value="C:3-isopropylmalate dehydratase complex"/>
    <property type="evidence" value="ECO:0007669"/>
    <property type="project" value="InterPro"/>
</dbReference>
<sequence length="219" mass="24351">MTPFKQLDAKCFPLDAANVDTDQLIPARFMQEPRSVGYGQFLLYDQRFDSNNSAIEAFRLNQTRLADAGIIVAKRNFGAGSSREAAVYALVDYGFRCVIAPSFGDIFSSNAVNNGLLPALVTEADAQKLIDYCQNQLASSLTTAPIISVDLENKQIRCADRSIAFEIKSAWRSKLLNGWDDIELTQAYSENIAQFYTDYQLRSPWAVTPQDNTILAVNN</sequence>
<dbReference type="InterPro" id="IPR033940">
    <property type="entry name" value="IPMI_Swivel"/>
</dbReference>
<comment type="similarity">
    <text evidence="4">Belongs to the LeuD family. LeuD type 1 subfamily.</text>
</comment>
<dbReference type="Proteomes" id="UP000229757">
    <property type="component" value="Chromosome"/>
</dbReference>
<evidence type="ECO:0000256" key="7">
    <source>
        <dbReference type="ARBA" id="ARBA00022430"/>
    </source>
</evidence>
<dbReference type="SUPFAM" id="SSF52016">
    <property type="entry name" value="LeuD/IlvD-like"/>
    <property type="match status" value="1"/>
</dbReference>
<dbReference type="OrthoDB" id="9777465at2"/>
<dbReference type="UniPathway" id="UPA00048">
    <property type="reaction ID" value="UER00071"/>
</dbReference>
<dbReference type="InterPro" id="IPR004431">
    <property type="entry name" value="3-IsopropMal_deHydase_ssu"/>
</dbReference>
<keyword evidence="13" id="KW-1185">Reference proteome</keyword>
<evidence type="ECO:0000256" key="8">
    <source>
        <dbReference type="ARBA" id="ARBA00022605"/>
    </source>
</evidence>
<accession>A0A2K8KSD6</accession>
<reference evidence="12 13" key="1">
    <citation type="journal article" date="2017" name="Environ. Microbiol.">
        <title>Genomic and physiological analyses of 'Reinekea forsetii' reveal a versatile opportunistic lifestyle during spring algae blooms.</title>
        <authorList>
            <person name="Avci B."/>
            <person name="Hahnke R.L."/>
            <person name="Chafee M."/>
            <person name="Fischer T."/>
            <person name="Gruber-Vodicka H."/>
            <person name="Tegetmeyer H.E."/>
            <person name="Harder J."/>
            <person name="Fuchs B.M."/>
            <person name="Amann R.I."/>
            <person name="Teeling H."/>
        </authorList>
    </citation>
    <scope>NUCLEOTIDE SEQUENCE [LARGE SCALE GENOMIC DNA]</scope>
    <source>
        <strain evidence="12 13">Hel1_31_D35</strain>
    </source>
</reference>
<evidence type="ECO:0000256" key="4">
    <source>
        <dbReference type="ARBA" id="ARBA00009845"/>
    </source>
</evidence>
<comment type="catalytic activity">
    <reaction evidence="1">
        <text>(2R,3S)-3-isopropylmalate = (2S)-2-isopropylmalate</text>
        <dbReference type="Rhea" id="RHEA:32287"/>
        <dbReference type="ChEBI" id="CHEBI:1178"/>
        <dbReference type="ChEBI" id="CHEBI:35121"/>
        <dbReference type="EC" id="4.2.1.33"/>
    </reaction>
</comment>
<dbReference type="EC" id="4.2.1.33" evidence="6"/>
<evidence type="ECO:0000256" key="3">
    <source>
        <dbReference type="ARBA" id="ARBA00004729"/>
    </source>
</evidence>
<protein>
    <recommendedName>
        <fullName evidence="6">3-isopropylmalate dehydratase</fullName>
        <ecNumber evidence="6">4.2.1.33</ecNumber>
    </recommendedName>
</protein>
<dbReference type="NCBIfam" id="TIGR00171">
    <property type="entry name" value="leuD"/>
    <property type="match status" value="1"/>
</dbReference>
<comment type="function">
    <text evidence="2">Catalyzes the isomerization between 2-isopropylmalate and 3-isopropylmalate, via the formation of 2-isopropylmaleate.</text>
</comment>
<evidence type="ECO:0000313" key="13">
    <source>
        <dbReference type="Proteomes" id="UP000229757"/>
    </source>
</evidence>
<organism evidence="12 13">
    <name type="scientific">Reinekea forsetii</name>
    <dbReference type="NCBI Taxonomy" id="1336806"/>
    <lineage>
        <taxon>Bacteria</taxon>
        <taxon>Pseudomonadati</taxon>
        <taxon>Pseudomonadota</taxon>
        <taxon>Gammaproteobacteria</taxon>
        <taxon>Oceanospirillales</taxon>
        <taxon>Saccharospirillaceae</taxon>
        <taxon>Reinekea</taxon>
    </lineage>
</organism>
<evidence type="ECO:0000313" key="12">
    <source>
        <dbReference type="EMBL" id="ATX77647.1"/>
    </source>
</evidence>
<evidence type="ECO:0000256" key="10">
    <source>
        <dbReference type="ARBA" id="ARBA00023304"/>
    </source>
</evidence>
<dbReference type="InterPro" id="IPR015928">
    <property type="entry name" value="Aconitase/3IPM_dehydase_swvl"/>
</dbReference>
<evidence type="ECO:0000256" key="6">
    <source>
        <dbReference type="ARBA" id="ARBA00011998"/>
    </source>
</evidence>